<dbReference type="OrthoDB" id="264785at2759"/>
<evidence type="ECO:0000259" key="4">
    <source>
        <dbReference type="Pfam" id="PF21771"/>
    </source>
</evidence>
<feature type="coiled-coil region" evidence="2">
    <location>
        <begin position="559"/>
        <end position="607"/>
    </location>
</feature>
<dbReference type="InterPro" id="IPR049270">
    <property type="entry name" value="CFAP58_CC"/>
</dbReference>
<gene>
    <name evidence="5" type="ORF">TbgDal_X4180</name>
</gene>
<feature type="domain" description="Cilia- and flagella-associated protein 58 central coiled coil" evidence="4">
    <location>
        <begin position="421"/>
        <end position="676"/>
    </location>
</feature>
<dbReference type="AlphaFoldDB" id="D0A240"/>
<accession>D0A240</accession>
<feature type="coiled-coil region" evidence="2">
    <location>
        <begin position="90"/>
        <end position="313"/>
    </location>
</feature>
<reference evidence="6" key="1">
    <citation type="journal article" date="2010" name="PLoS Negl. Trop. Dis.">
        <title>The genome sequence of Trypanosoma brucei gambiense, causative agent of chronic human african trypanosomiasis.</title>
        <authorList>
            <person name="Jackson A.P."/>
            <person name="Sanders M."/>
            <person name="Berry A."/>
            <person name="McQuillan J."/>
            <person name="Aslett M.A."/>
            <person name="Quail M.A."/>
            <person name="Chukualim B."/>
            <person name="Capewell P."/>
            <person name="MacLeod A."/>
            <person name="Melville S.E."/>
            <person name="Gibson W."/>
            <person name="Barry J.D."/>
            <person name="Berriman M."/>
            <person name="Hertz-Fowler C."/>
        </authorList>
    </citation>
    <scope>NUCLEOTIDE SEQUENCE [LARGE SCALE GENOMIC DNA]</scope>
    <source>
        <strain evidence="6">MHOM/CI/86/DAL972</strain>
    </source>
</reference>
<evidence type="ECO:0000256" key="1">
    <source>
        <dbReference type="ARBA" id="ARBA00023054"/>
    </source>
</evidence>
<sequence>MSTENEGESKENPSYLTVELEHVGHVSIDAIEHHYMELQKELAMEPHLRPLREEYEKIHRLLRKSHDGEKRLMAKIKELDHDLITHAANVESALKLARQDEDVIEALRREIEKAWSLADSAHAREKETREQIQELRQQVVRLNGLVDKNTSSTLGQENFLRDLIKAKKEFENERLMAQAKAERLVDERLFAQRKMHKLREDSECVRHSLENTLKNYEGCLRNLSDTKRDRESLEQQVREYRVEADEHLKEIASVRQSVAELAKEEEKLKALALSERDSVGQLAKQLEEQQDRFKKEADKLAAVEAHNAEMKQEIPKMRMTLKGRHAEVERLALSLRKVRKGAGVQQTEIDKQMQTRASLMEQTEKMHTAIEELLRTLDDHVKALHDEEVRLKGAMPIKTKLLTENSRVDSEKAMMEGQRMLEEGKRRNLTQQLEKLLRDNEAMRKKIFELEQNQAKILDNGQREALQYHRVLEQTRKQQGQAKLLQQQLEDNEKRLKAQQDLLDRVSADRARTEKRLKESELECSGLKQRYNHNGEEIQLLKMQIIGKEGALCRIHMVRKQLQRDIANAEERASHLKEDGTSATNRYETLKGEVKQLSHLIAECDAEKSKYQSKFAALVNERNVLATQLVRRNEELRLLHSKIRLQECSIEKGAEDYNKRVRAVIGKRSELEELRLRCRVALARMLHAEKLRRRKQKIERDLFTEKRRSRALADELQRPVNVHRWRRLEGNAPEILDGIYKVHTLERQILKKQDLLVEKTKQLAARNAEYEAVRKKLAELQGPEVAGELSLYDENLQCRREQIRGLDTELQEVEQHVDVVAEEVKQLTVELCEVKRRYYNAKHKNDLLRREQGAFRAMWGGSSAVARTALAAIENASERRQLQQQGSISSRRQPLWRTRAQKRREQIKQEEQIVQVLSTGAPAPSFPLQVPPGQRIFLGGGFALTR</sequence>
<proteinExistence type="predicted"/>
<name>D0A240_TRYB9</name>
<evidence type="ECO:0000313" key="6">
    <source>
        <dbReference type="Proteomes" id="UP000002316"/>
    </source>
</evidence>
<dbReference type="GeneID" id="23865492"/>
<keyword evidence="1 2" id="KW-0175">Coiled coil</keyword>
<feature type="coiled-coil region" evidence="2">
    <location>
        <begin position="803"/>
        <end position="830"/>
    </location>
</feature>
<dbReference type="GO" id="GO:0005856">
    <property type="term" value="C:cytoskeleton"/>
    <property type="evidence" value="ECO:0007669"/>
    <property type="project" value="TreeGrafter"/>
</dbReference>
<evidence type="ECO:0000256" key="3">
    <source>
        <dbReference type="SAM" id="MobiDB-lite"/>
    </source>
</evidence>
<feature type="compositionally biased region" description="Polar residues" evidence="3">
    <location>
        <begin position="882"/>
        <end position="892"/>
    </location>
</feature>
<dbReference type="Pfam" id="PF21771">
    <property type="entry name" value="CFAP58_CC"/>
    <property type="match status" value="1"/>
</dbReference>
<evidence type="ECO:0000313" key="5">
    <source>
        <dbReference type="EMBL" id="CBH15333.1"/>
    </source>
</evidence>
<dbReference type="VEuPathDB" id="TriTrypDB:Tbg972.10.4180"/>
<feature type="coiled-coil region" evidence="2">
    <location>
        <begin position="419"/>
        <end position="530"/>
    </location>
</feature>
<dbReference type="PANTHER" id="PTHR32083:SF0">
    <property type="entry name" value="CILIA AND FLAGELLA-ASSOCIATED PROTEIN 58"/>
    <property type="match status" value="1"/>
</dbReference>
<feature type="region of interest" description="Disordered" evidence="3">
    <location>
        <begin position="881"/>
        <end position="904"/>
    </location>
</feature>
<dbReference type="PANTHER" id="PTHR32083">
    <property type="entry name" value="CILIA AND FLAGELLA-ASSOCIATED PROTEIN 58-RELATED"/>
    <property type="match status" value="1"/>
</dbReference>
<dbReference type="KEGG" id="tbg:TbgDal_X4180"/>
<dbReference type="RefSeq" id="XP_011777598.1">
    <property type="nucleotide sequence ID" value="XM_011779296.1"/>
</dbReference>
<protein>
    <recommendedName>
        <fullName evidence="4">Cilia- and flagella-associated protein 58 central coiled coil domain-containing protein</fullName>
    </recommendedName>
</protein>
<dbReference type="Proteomes" id="UP000002316">
    <property type="component" value="Chromosome 10"/>
</dbReference>
<evidence type="ECO:0000256" key="2">
    <source>
        <dbReference type="SAM" id="Coils"/>
    </source>
</evidence>
<organism evidence="5 6">
    <name type="scientific">Trypanosoma brucei gambiense (strain MHOM/CI/86/DAL972)</name>
    <dbReference type="NCBI Taxonomy" id="679716"/>
    <lineage>
        <taxon>Eukaryota</taxon>
        <taxon>Discoba</taxon>
        <taxon>Euglenozoa</taxon>
        <taxon>Kinetoplastea</taxon>
        <taxon>Metakinetoplastina</taxon>
        <taxon>Trypanosomatida</taxon>
        <taxon>Trypanosomatidae</taxon>
        <taxon>Trypanosoma</taxon>
    </lineage>
</organism>
<dbReference type="EMBL" id="FN554973">
    <property type="protein sequence ID" value="CBH15333.1"/>
    <property type="molecule type" value="Genomic_DNA"/>
</dbReference>